<keyword evidence="2" id="KW-0012">Acyltransferase</keyword>
<sequence length="279" mass="30993">MGYEIRTMPFHEVETTLEWAAREGWNPGLHDAECFYSIDPDGFFMGVLDGKVIARAAVLNYDENYAFAGLYIVDPEYRAHGYGMQLVEAMVGHAGTRNIGIDGVVDMQEKYKRLGYRFAHRDIRFSLQNDVEAPIAPELTPVADVPFETLAAYDRKHFPAPRDTFLKCWITQSNAVGVAFMVGETMKGYGVIRQCQQGYKIGPLFADTPEIAEALYDGLSNVAKGEPVLLDIPDANEAGMKMAARRGMVQVFECARMYLKGDPGLPLDRIFGLTSLEAG</sequence>
<proteinExistence type="predicted"/>
<evidence type="ECO:0000259" key="1">
    <source>
        <dbReference type="PROSITE" id="PS51186"/>
    </source>
</evidence>
<dbReference type="PANTHER" id="PTHR47237:SF1">
    <property type="entry name" value="SLL0310 PROTEIN"/>
    <property type="match status" value="1"/>
</dbReference>
<dbReference type="Pfam" id="PF18014">
    <property type="entry name" value="Acetyltransf_18"/>
    <property type="match status" value="1"/>
</dbReference>
<evidence type="ECO:0000313" key="3">
    <source>
        <dbReference type="Proteomes" id="UP001597102"/>
    </source>
</evidence>
<dbReference type="EMBL" id="JBHTJO010000001">
    <property type="protein sequence ID" value="MFD0986068.1"/>
    <property type="molecule type" value="Genomic_DNA"/>
</dbReference>
<dbReference type="InterPro" id="IPR000182">
    <property type="entry name" value="GNAT_dom"/>
</dbReference>
<keyword evidence="3" id="KW-1185">Reference proteome</keyword>
<protein>
    <submittedName>
        <fullName evidence="2">GNAT family N-acetyltransferase</fullName>
        <ecNumber evidence="2">2.3.1.-</ecNumber>
    </submittedName>
</protein>
<dbReference type="Gene3D" id="3.40.630.30">
    <property type="match status" value="1"/>
</dbReference>
<reference evidence="3" key="1">
    <citation type="journal article" date="2019" name="Int. J. Syst. Evol. Microbiol.">
        <title>The Global Catalogue of Microorganisms (GCM) 10K type strain sequencing project: providing services to taxonomists for standard genome sequencing and annotation.</title>
        <authorList>
            <consortium name="The Broad Institute Genomics Platform"/>
            <consortium name="The Broad Institute Genome Sequencing Center for Infectious Disease"/>
            <person name="Wu L."/>
            <person name="Ma J."/>
        </authorList>
    </citation>
    <scope>NUCLEOTIDE SEQUENCE [LARGE SCALE GENOMIC DNA]</scope>
    <source>
        <strain evidence="3">CCUG 61697</strain>
    </source>
</reference>
<dbReference type="GO" id="GO:0016746">
    <property type="term" value="F:acyltransferase activity"/>
    <property type="evidence" value="ECO:0007669"/>
    <property type="project" value="UniProtKB-KW"/>
</dbReference>
<dbReference type="CDD" id="cd04301">
    <property type="entry name" value="NAT_SF"/>
    <property type="match status" value="1"/>
</dbReference>
<dbReference type="RefSeq" id="WP_379085503.1">
    <property type="nucleotide sequence ID" value="NZ_JBHTJO010000001.1"/>
</dbReference>
<keyword evidence="2" id="KW-0808">Transferase</keyword>
<organism evidence="2 3">
    <name type="scientific">Methyloligella solikamskensis</name>
    <dbReference type="NCBI Taxonomy" id="1177756"/>
    <lineage>
        <taxon>Bacteria</taxon>
        <taxon>Pseudomonadati</taxon>
        <taxon>Pseudomonadota</taxon>
        <taxon>Alphaproteobacteria</taxon>
        <taxon>Hyphomicrobiales</taxon>
        <taxon>Hyphomicrobiaceae</taxon>
        <taxon>Methyloligella</taxon>
    </lineage>
</organism>
<comment type="caution">
    <text evidence="2">The sequence shown here is derived from an EMBL/GenBank/DDBJ whole genome shotgun (WGS) entry which is preliminary data.</text>
</comment>
<dbReference type="InterPro" id="IPR052729">
    <property type="entry name" value="Acyl/Acetyltrans_Enzymes"/>
</dbReference>
<dbReference type="PROSITE" id="PS51186">
    <property type="entry name" value="GNAT"/>
    <property type="match status" value="1"/>
</dbReference>
<evidence type="ECO:0000313" key="2">
    <source>
        <dbReference type="EMBL" id="MFD0986068.1"/>
    </source>
</evidence>
<dbReference type="InterPro" id="IPR041496">
    <property type="entry name" value="YitH/HolE_GNAT"/>
</dbReference>
<dbReference type="Pfam" id="PF00583">
    <property type="entry name" value="Acetyltransf_1"/>
    <property type="match status" value="1"/>
</dbReference>
<name>A0ABW3J757_9HYPH</name>
<dbReference type="PANTHER" id="PTHR47237">
    <property type="entry name" value="SLL0310 PROTEIN"/>
    <property type="match status" value="1"/>
</dbReference>
<feature type="domain" description="N-acetyltransferase" evidence="1">
    <location>
        <begin position="3"/>
        <end position="132"/>
    </location>
</feature>
<dbReference type="EC" id="2.3.1.-" evidence="2"/>
<accession>A0ABW3J757</accession>
<dbReference type="Proteomes" id="UP001597102">
    <property type="component" value="Unassembled WGS sequence"/>
</dbReference>
<dbReference type="SUPFAM" id="SSF55729">
    <property type="entry name" value="Acyl-CoA N-acyltransferases (Nat)"/>
    <property type="match status" value="1"/>
</dbReference>
<gene>
    <name evidence="2" type="ORF">ACFQ2F_03030</name>
</gene>
<dbReference type="Gene3D" id="3.40.630.90">
    <property type="match status" value="1"/>
</dbReference>
<dbReference type="InterPro" id="IPR016181">
    <property type="entry name" value="Acyl_CoA_acyltransferase"/>
</dbReference>